<evidence type="ECO:0000313" key="3">
    <source>
        <dbReference type="Proteomes" id="UP000290545"/>
    </source>
</evidence>
<keyword evidence="3" id="KW-1185">Reference proteome</keyword>
<evidence type="ECO:0000256" key="1">
    <source>
        <dbReference type="SAM" id="Phobius"/>
    </source>
</evidence>
<dbReference type="RefSeq" id="WP_129002743.1">
    <property type="nucleotide sequence ID" value="NZ_SDHZ01000001.1"/>
</dbReference>
<feature type="transmembrane region" description="Helical" evidence="1">
    <location>
        <begin position="6"/>
        <end position="29"/>
    </location>
</feature>
<comment type="caution">
    <text evidence="2">The sequence shown here is derived from an EMBL/GenBank/DDBJ whole genome shotgun (WGS) entry which is preliminary data.</text>
</comment>
<dbReference type="AlphaFoldDB" id="A0A4Q1DBX9"/>
<sequence>MFHLSWQIYLTATFVFLGLYYIAISLLYFKRVVKRNKEGKIKPAIRSDTELPNENSSRNLFGFNTSKPVEVEEQNSAPAIQPLVDELQAYSVAAGKEKRTKEEIQISIRKIIQKYPGIVTSEFQKGITSLIAYNIENNCAIHLSAEELSDVWNQ</sequence>
<organism evidence="2 3">
    <name type="scientific">Filimonas effusa</name>
    <dbReference type="NCBI Taxonomy" id="2508721"/>
    <lineage>
        <taxon>Bacteria</taxon>
        <taxon>Pseudomonadati</taxon>
        <taxon>Bacteroidota</taxon>
        <taxon>Chitinophagia</taxon>
        <taxon>Chitinophagales</taxon>
        <taxon>Chitinophagaceae</taxon>
        <taxon>Filimonas</taxon>
    </lineage>
</organism>
<dbReference type="EMBL" id="SDHZ01000001">
    <property type="protein sequence ID" value="RXK86994.1"/>
    <property type="molecule type" value="Genomic_DNA"/>
</dbReference>
<keyword evidence="1" id="KW-0812">Transmembrane</keyword>
<proteinExistence type="predicted"/>
<evidence type="ECO:0000313" key="2">
    <source>
        <dbReference type="EMBL" id="RXK86994.1"/>
    </source>
</evidence>
<keyword evidence="1" id="KW-0472">Membrane</keyword>
<keyword evidence="1" id="KW-1133">Transmembrane helix</keyword>
<dbReference type="Proteomes" id="UP000290545">
    <property type="component" value="Unassembled WGS sequence"/>
</dbReference>
<dbReference type="OrthoDB" id="680497at2"/>
<protein>
    <submittedName>
        <fullName evidence="2">Uncharacterized protein</fullName>
    </submittedName>
</protein>
<accession>A0A4Q1DBX9</accession>
<reference evidence="2 3" key="1">
    <citation type="submission" date="2019-01" db="EMBL/GenBank/DDBJ databases">
        <title>Filimonas sp. strain TTM-71.</title>
        <authorList>
            <person name="Chen W.-M."/>
        </authorList>
    </citation>
    <scope>NUCLEOTIDE SEQUENCE [LARGE SCALE GENOMIC DNA]</scope>
    <source>
        <strain evidence="2 3">TTM-71</strain>
    </source>
</reference>
<gene>
    <name evidence="2" type="ORF">ESB13_09485</name>
</gene>
<name>A0A4Q1DBX9_9BACT</name>